<dbReference type="InterPro" id="IPR000192">
    <property type="entry name" value="Aminotrans_V_dom"/>
</dbReference>
<dbReference type="Pfam" id="PF00266">
    <property type="entry name" value="Aminotran_5"/>
    <property type="match status" value="1"/>
</dbReference>
<dbReference type="Gene3D" id="3.40.640.10">
    <property type="entry name" value="Type I PLP-dependent aspartate aminotransferase-like (Major domain)"/>
    <property type="match status" value="1"/>
</dbReference>
<dbReference type="GO" id="GO:0006534">
    <property type="term" value="P:cysteine metabolic process"/>
    <property type="evidence" value="ECO:0007669"/>
    <property type="project" value="UniProtKB-UniRule"/>
</dbReference>
<dbReference type="Proteomes" id="UP000007523">
    <property type="component" value="Chromosome"/>
</dbReference>
<dbReference type="SUPFAM" id="SSF53383">
    <property type="entry name" value="PLP-dependent transferases"/>
    <property type="match status" value="1"/>
</dbReference>
<reference evidence="10 11" key="1">
    <citation type="journal article" date="2012" name="J. Bacteriol.">
        <title>Complete Genome Sequence of Paenibacillus mucilaginosus 3016, a Bacterium Functional as Microbial Fertilizer.</title>
        <authorList>
            <person name="Ma M."/>
            <person name="Wang Z."/>
            <person name="Li L."/>
            <person name="Jiang X."/>
            <person name="Guan D."/>
            <person name="Cao F."/>
            <person name="Chen H."/>
            <person name="Wang X."/>
            <person name="Shen D."/>
            <person name="Du B."/>
            <person name="Li J."/>
        </authorList>
    </citation>
    <scope>NUCLEOTIDE SEQUENCE [LARGE SCALE GENOMIC DNA]</scope>
    <source>
        <strain evidence="10 11">3016</strain>
    </source>
</reference>
<evidence type="ECO:0000256" key="8">
    <source>
        <dbReference type="RuleBase" id="RU004506"/>
    </source>
</evidence>
<evidence type="ECO:0000256" key="7">
    <source>
        <dbReference type="RuleBase" id="RU004504"/>
    </source>
</evidence>
<comment type="catalytic activity">
    <reaction evidence="6 8">
        <text>(sulfur carrier)-H + L-cysteine = (sulfur carrier)-SH + L-alanine</text>
        <dbReference type="Rhea" id="RHEA:43892"/>
        <dbReference type="Rhea" id="RHEA-COMP:14737"/>
        <dbReference type="Rhea" id="RHEA-COMP:14739"/>
        <dbReference type="ChEBI" id="CHEBI:29917"/>
        <dbReference type="ChEBI" id="CHEBI:35235"/>
        <dbReference type="ChEBI" id="CHEBI:57972"/>
        <dbReference type="ChEBI" id="CHEBI:64428"/>
        <dbReference type="EC" id="2.8.1.7"/>
    </reaction>
</comment>
<dbReference type="PROSITE" id="PS00595">
    <property type="entry name" value="AA_TRANSFER_CLASS_5"/>
    <property type="match status" value="1"/>
</dbReference>
<evidence type="ECO:0000259" key="9">
    <source>
        <dbReference type="Pfam" id="PF00266"/>
    </source>
</evidence>
<evidence type="ECO:0000256" key="4">
    <source>
        <dbReference type="ARBA" id="ARBA00022679"/>
    </source>
</evidence>
<protein>
    <recommendedName>
        <fullName evidence="3 8">Cysteine desulfurase</fullName>
        <ecNumber evidence="3 8">2.8.1.7</ecNumber>
    </recommendedName>
</protein>
<evidence type="ECO:0000256" key="6">
    <source>
        <dbReference type="ARBA" id="ARBA00050776"/>
    </source>
</evidence>
<dbReference type="InterPro" id="IPR015422">
    <property type="entry name" value="PyrdxlP-dep_Trfase_small"/>
</dbReference>
<comment type="similarity">
    <text evidence="2 8">Belongs to the class-V pyridoxal-phosphate-dependent aminotransferase family. Csd subfamily.</text>
</comment>
<dbReference type="Gene3D" id="3.90.1150.10">
    <property type="entry name" value="Aspartate Aminotransferase, domain 1"/>
    <property type="match status" value="1"/>
</dbReference>
<evidence type="ECO:0000256" key="2">
    <source>
        <dbReference type="ARBA" id="ARBA00010447"/>
    </source>
</evidence>
<dbReference type="NCBIfam" id="TIGR01979">
    <property type="entry name" value="sufS"/>
    <property type="match status" value="1"/>
</dbReference>
<organism evidence="10 11">
    <name type="scientific">Paenibacillus mucilaginosus 3016</name>
    <dbReference type="NCBI Taxonomy" id="1116391"/>
    <lineage>
        <taxon>Bacteria</taxon>
        <taxon>Bacillati</taxon>
        <taxon>Bacillota</taxon>
        <taxon>Bacilli</taxon>
        <taxon>Bacillales</taxon>
        <taxon>Paenibacillaceae</taxon>
        <taxon>Paenibacillus</taxon>
    </lineage>
</organism>
<evidence type="ECO:0000256" key="3">
    <source>
        <dbReference type="ARBA" id="ARBA00012239"/>
    </source>
</evidence>
<evidence type="ECO:0000313" key="10">
    <source>
        <dbReference type="EMBL" id="AFC28354.1"/>
    </source>
</evidence>
<dbReference type="InterPro" id="IPR015424">
    <property type="entry name" value="PyrdxlP-dep_Trfase"/>
</dbReference>
<feature type="domain" description="Aminotransferase class V" evidence="9">
    <location>
        <begin position="23"/>
        <end position="392"/>
    </location>
</feature>
<comment type="function">
    <text evidence="8">Catalyzes the removal of elemental sulfur and selenium atoms from L-cysteine, L-cystine, L-selenocysteine, and L-selenocystine to produce L-alanine.</text>
</comment>
<dbReference type="AlphaFoldDB" id="H6NEQ0"/>
<dbReference type="RefSeq" id="WP_014368957.1">
    <property type="nucleotide sequence ID" value="NC_016935.1"/>
</dbReference>
<dbReference type="GO" id="GO:0031071">
    <property type="term" value="F:cysteine desulfurase activity"/>
    <property type="evidence" value="ECO:0007669"/>
    <property type="project" value="UniProtKB-UniRule"/>
</dbReference>
<dbReference type="PANTHER" id="PTHR43586">
    <property type="entry name" value="CYSTEINE DESULFURASE"/>
    <property type="match status" value="1"/>
</dbReference>
<dbReference type="STRING" id="1116391.PM3016_1429"/>
<dbReference type="CDD" id="cd06453">
    <property type="entry name" value="SufS_like"/>
    <property type="match status" value="1"/>
</dbReference>
<evidence type="ECO:0000256" key="5">
    <source>
        <dbReference type="ARBA" id="ARBA00022898"/>
    </source>
</evidence>
<dbReference type="EC" id="2.8.1.7" evidence="3 8"/>
<keyword evidence="5 8" id="KW-0663">Pyridoxal phosphate</keyword>
<keyword evidence="11" id="KW-1185">Reference proteome</keyword>
<dbReference type="InterPro" id="IPR016454">
    <property type="entry name" value="Cysteine_dSase"/>
</dbReference>
<name>H6NEQ0_9BACL</name>
<dbReference type="InterPro" id="IPR015421">
    <property type="entry name" value="PyrdxlP-dep_Trfase_major"/>
</dbReference>
<sequence length="408" mass="45128">MNIEEIRRQFPILHQEVNGHPLVYLDSAATSQKPTAVIEAVKNYYEWDNANVHRGVHTLGSRATDAYEGAREKLRRFINARSTEEIIFTRGTTTAINLVASSYARAVCKEGDEIVITPMEHHSNLIPWQQVAQATGAVLKYIPLQQDGSISLEDVEKTITEKTKMVSVMYVSNVLGVVNPVKEIAAIAHRHGAKMLVDGAQSTPHLKVDVQDLDCDFYALSGHKMCAPTGIGALYGKKELLQEMEPIEFGGEMIDHVGLYNSTWKDLPWKFEGGTPIIAGAVGLAAAIDFLESIGMENIDRHEKQLTSYALERMVEIEGLTIYGPGQDRAGLVTFNLDDVHPHDVATVLDAEGVAVRAGHHCCQPLMRWLNVTATARASFYLYNTEADVDRLITALIKTKEYFGHVST</sequence>
<accession>H6NEQ0</accession>
<gene>
    <name evidence="10" type="ORF">PM3016_1429</name>
</gene>
<keyword evidence="4 8" id="KW-0808">Transferase</keyword>
<dbReference type="GO" id="GO:0030170">
    <property type="term" value="F:pyridoxal phosphate binding"/>
    <property type="evidence" value="ECO:0007669"/>
    <property type="project" value="UniProtKB-UniRule"/>
</dbReference>
<dbReference type="InterPro" id="IPR020578">
    <property type="entry name" value="Aminotrans_V_PyrdxlP_BS"/>
</dbReference>
<proteinExistence type="inferred from homology"/>
<dbReference type="EMBL" id="CP003235">
    <property type="protein sequence ID" value="AFC28354.1"/>
    <property type="molecule type" value="Genomic_DNA"/>
</dbReference>
<comment type="cofactor">
    <cofactor evidence="1 7">
        <name>pyridoxal 5'-phosphate</name>
        <dbReference type="ChEBI" id="CHEBI:597326"/>
    </cofactor>
</comment>
<evidence type="ECO:0000313" key="11">
    <source>
        <dbReference type="Proteomes" id="UP000007523"/>
    </source>
</evidence>
<dbReference type="KEGG" id="pmq:PM3016_1429"/>
<dbReference type="HOGENOM" id="CLU_003433_2_5_9"/>
<evidence type="ECO:0000256" key="1">
    <source>
        <dbReference type="ARBA" id="ARBA00001933"/>
    </source>
</evidence>
<dbReference type="PANTHER" id="PTHR43586:SF8">
    <property type="entry name" value="CYSTEINE DESULFURASE 1, CHLOROPLASTIC"/>
    <property type="match status" value="1"/>
</dbReference>
<dbReference type="InterPro" id="IPR010970">
    <property type="entry name" value="Cys_dSase_SufS"/>
</dbReference>
<dbReference type="PIRSF" id="PIRSF005572">
    <property type="entry name" value="NifS"/>
    <property type="match status" value="1"/>
</dbReference>